<dbReference type="FunFam" id="2.60.200.30:FF:000009">
    <property type="entry name" value="Poly(P)/ATP NAD kinase"/>
    <property type="match status" value="1"/>
</dbReference>
<evidence type="ECO:0000256" key="5">
    <source>
        <dbReference type="ARBA" id="ARBA00022840"/>
    </source>
</evidence>
<dbReference type="InterPro" id="IPR017437">
    <property type="entry name" value="ATP-NAD_kinase_PpnK-typ_C"/>
</dbReference>
<keyword evidence="2" id="KW-0808">Transferase</keyword>
<accession>A0A8H7UN21</accession>
<dbReference type="AlphaFoldDB" id="A0A8H7UN21"/>
<dbReference type="GO" id="GO:0005524">
    <property type="term" value="F:ATP binding"/>
    <property type="evidence" value="ECO:0007669"/>
    <property type="project" value="UniProtKB-KW"/>
</dbReference>
<dbReference type="OrthoDB" id="24581at2759"/>
<keyword evidence="6" id="KW-0521">NADP</keyword>
<dbReference type="InterPro" id="IPR002504">
    <property type="entry name" value="NADK"/>
</dbReference>
<dbReference type="Gene3D" id="3.40.50.10330">
    <property type="entry name" value="Probable inorganic polyphosphate/atp-NAD kinase, domain 1"/>
    <property type="match status" value="1"/>
</dbReference>
<reference evidence="8" key="1">
    <citation type="submission" date="2020-12" db="EMBL/GenBank/DDBJ databases">
        <title>Metabolic potential, ecology and presence of endohyphal bacteria is reflected in genomic diversity of Mucoromycotina.</title>
        <authorList>
            <person name="Muszewska A."/>
            <person name="Okrasinska A."/>
            <person name="Steczkiewicz K."/>
            <person name="Drgas O."/>
            <person name="Orlowska M."/>
            <person name="Perlinska-Lenart U."/>
            <person name="Aleksandrzak-Piekarczyk T."/>
            <person name="Szatraj K."/>
            <person name="Zielenkiewicz U."/>
            <person name="Pilsyk S."/>
            <person name="Malc E."/>
            <person name="Mieczkowski P."/>
            <person name="Kruszewska J.S."/>
            <person name="Biernat P."/>
            <person name="Pawlowska J."/>
        </authorList>
    </citation>
    <scope>NUCLEOTIDE SEQUENCE</scope>
    <source>
        <strain evidence="8">WA0000067209</strain>
    </source>
</reference>
<dbReference type="GO" id="GO:0019674">
    <property type="term" value="P:NAD+ metabolic process"/>
    <property type="evidence" value="ECO:0007669"/>
    <property type="project" value="InterPro"/>
</dbReference>
<dbReference type="PANTHER" id="PTHR20275:SF26">
    <property type="entry name" value="NADH KINASE POS5, MITOCHONDRIAL"/>
    <property type="match status" value="1"/>
</dbReference>
<dbReference type="EMBL" id="JAEPQZ010000002">
    <property type="protein sequence ID" value="KAG2184824.1"/>
    <property type="molecule type" value="Genomic_DNA"/>
</dbReference>
<dbReference type="InterPro" id="IPR036770">
    <property type="entry name" value="Ankyrin_rpt-contain_sf"/>
</dbReference>
<keyword evidence="9" id="KW-1185">Reference proteome</keyword>
<keyword evidence="4" id="KW-0418">Kinase</keyword>
<evidence type="ECO:0000256" key="6">
    <source>
        <dbReference type="ARBA" id="ARBA00022857"/>
    </source>
</evidence>
<dbReference type="Pfam" id="PF00023">
    <property type="entry name" value="Ank"/>
    <property type="match status" value="1"/>
</dbReference>
<dbReference type="HAMAP" id="MF_00361">
    <property type="entry name" value="NAD_kinase"/>
    <property type="match status" value="1"/>
</dbReference>
<protein>
    <submittedName>
        <fullName evidence="8">Uncharacterized protein</fullName>
    </submittedName>
</protein>
<dbReference type="GO" id="GO:0006741">
    <property type="term" value="P:NADP+ biosynthetic process"/>
    <property type="evidence" value="ECO:0007669"/>
    <property type="project" value="InterPro"/>
</dbReference>
<evidence type="ECO:0000256" key="2">
    <source>
        <dbReference type="ARBA" id="ARBA00022679"/>
    </source>
</evidence>
<comment type="similarity">
    <text evidence="1">Belongs to the NAD kinase family.</text>
</comment>
<sequence>MFKQANLDCLPHEILTCIFIWSQNSELPLVSRNIYGQLQRTCSIGTKVDWLLEKFEDNLTLAATQGGKFRFFNMKILKRLDQLNGTVIRLDNKRIPSNLFSKMELSDENFELISELLNRGGSSKLPDGYPIIKSCQMGHLRLVKLLVEHGADPSARKCLALRTAAVRENRMIVDYLLDEVKMKPDTLTLKECVKRGKLDIANVLMAHGAIPDMETLNSMKSTQLPAKLDVCLKRKELTFETNNAIVPVLTKSKDTSNILQVPGENNGLVNTAYTEIALPHELLTWNPRGNFLLRWNHRPRTVLIVKKPNDIKTEAALVDVAKFNGSWLNREYPDLNIVVEPEVAEHFREKLPFVYVIPPDQKAEYTRVIDFAITLGGDGTMLHVSSLFPKAAPPVLSFSLGTLGFLMPFDVRNFRSVLAKVLDNKEDLSLLLRMRLFCSLHLPNGQRLVRDGNEICDRQVMNELTLHRGRSPHLTSIECFVDGQYLTDAIADGLIISTPTGSTAYSLSAGGPIVHPSVDTLVVTPICPRSLSFRTVLLPTSSRIQLKIGENSKSPVEVSMDGREIYMLERGEYLQVRMSKYPMPCINRVNEGVDWAKDINDLLKWNQNFEHKLLN</sequence>
<dbReference type="PANTHER" id="PTHR20275">
    <property type="entry name" value="NAD KINASE"/>
    <property type="match status" value="1"/>
</dbReference>
<comment type="caution">
    <text evidence="8">The sequence shown here is derived from an EMBL/GenBank/DDBJ whole genome shotgun (WGS) entry which is preliminary data.</text>
</comment>
<dbReference type="Gene3D" id="2.60.200.30">
    <property type="entry name" value="Probable inorganic polyphosphate/atp-NAD kinase, domain 2"/>
    <property type="match status" value="1"/>
</dbReference>
<keyword evidence="3" id="KW-0547">Nucleotide-binding</keyword>
<evidence type="ECO:0000313" key="8">
    <source>
        <dbReference type="EMBL" id="KAG2184824.1"/>
    </source>
</evidence>
<evidence type="ECO:0000256" key="4">
    <source>
        <dbReference type="ARBA" id="ARBA00022777"/>
    </source>
</evidence>
<dbReference type="Gene3D" id="1.25.40.20">
    <property type="entry name" value="Ankyrin repeat-containing domain"/>
    <property type="match status" value="1"/>
</dbReference>
<gene>
    <name evidence="8" type="ORF">INT43_000737</name>
</gene>
<evidence type="ECO:0000313" key="9">
    <source>
        <dbReference type="Proteomes" id="UP000654370"/>
    </source>
</evidence>
<dbReference type="SUPFAM" id="SSF140860">
    <property type="entry name" value="Pseudo ankyrin repeat-like"/>
    <property type="match status" value="1"/>
</dbReference>
<name>A0A8H7UN21_MORIS</name>
<dbReference type="InterPro" id="IPR016064">
    <property type="entry name" value="NAD/diacylglycerol_kinase_sf"/>
</dbReference>
<dbReference type="SUPFAM" id="SSF111331">
    <property type="entry name" value="NAD kinase/diacylglycerol kinase-like"/>
    <property type="match status" value="1"/>
</dbReference>
<evidence type="ECO:0000256" key="3">
    <source>
        <dbReference type="ARBA" id="ARBA00022741"/>
    </source>
</evidence>
<dbReference type="GO" id="GO:0003951">
    <property type="term" value="F:NAD+ kinase activity"/>
    <property type="evidence" value="ECO:0007669"/>
    <property type="project" value="InterPro"/>
</dbReference>
<dbReference type="Proteomes" id="UP000654370">
    <property type="component" value="Unassembled WGS sequence"/>
</dbReference>
<proteinExistence type="inferred from homology"/>
<keyword evidence="7" id="KW-0520">NAD</keyword>
<evidence type="ECO:0000256" key="7">
    <source>
        <dbReference type="ARBA" id="ARBA00023027"/>
    </source>
</evidence>
<keyword evidence="5" id="KW-0067">ATP-binding</keyword>
<evidence type="ECO:0000256" key="1">
    <source>
        <dbReference type="ARBA" id="ARBA00010995"/>
    </source>
</evidence>
<dbReference type="Pfam" id="PF20143">
    <property type="entry name" value="NAD_kinase_C"/>
    <property type="match status" value="1"/>
</dbReference>
<dbReference type="InterPro" id="IPR002110">
    <property type="entry name" value="Ankyrin_rpt"/>
</dbReference>
<dbReference type="InterPro" id="IPR017438">
    <property type="entry name" value="ATP-NAD_kinase_N"/>
</dbReference>
<dbReference type="Pfam" id="PF01513">
    <property type="entry name" value="NAD_kinase"/>
    <property type="match status" value="1"/>
</dbReference>
<organism evidence="8 9">
    <name type="scientific">Mortierella isabellina</name>
    <name type="common">Filamentous fungus</name>
    <name type="synonym">Umbelopsis isabellina</name>
    <dbReference type="NCBI Taxonomy" id="91625"/>
    <lineage>
        <taxon>Eukaryota</taxon>
        <taxon>Fungi</taxon>
        <taxon>Fungi incertae sedis</taxon>
        <taxon>Mucoromycota</taxon>
        <taxon>Mucoromycotina</taxon>
        <taxon>Umbelopsidomycetes</taxon>
        <taxon>Umbelopsidales</taxon>
        <taxon>Umbelopsidaceae</taxon>
        <taxon>Umbelopsis</taxon>
    </lineage>
</organism>